<dbReference type="SUPFAM" id="SSF53720">
    <property type="entry name" value="ALDH-like"/>
    <property type="match status" value="1"/>
</dbReference>
<dbReference type="Pfam" id="PF00171">
    <property type="entry name" value="Aldedh"/>
    <property type="match status" value="1"/>
</dbReference>
<protein>
    <recommendedName>
        <fullName evidence="4">Aldehyde dehydrogenase</fullName>
    </recommendedName>
</protein>
<dbReference type="InterPro" id="IPR016162">
    <property type="entry name" value="Ald_DH_N"/>
</dbReference>
<dbReference type="Proteomes" id="UP000193450">
    <property type="component" value="Chromosome"/>
</dbReference>
<dbReference type="GO" id="GO:0005737">
    <property type="term" value="C:cytoplasm"/>
    <property type="evidence" value="ECO:0007669"/>
    <property type="project" value="TreeGrafter"/>
</dbReference>
<dbReference type="Gene3D" id="3.40.605.10">
    <property type="entry name" value="Aldehyde Dehydrogenase, Chain A, domain 1"/>
    <property type="match status" value="1"/>
</dbReference>
<dbReference type="InterPro" id="IPR016163">
    <property type="entry name" value="Ald_DH_C"/>
</dbReference>
<feature type="domain" description="Aldehyde dehydrogenase" evidence="8">
    <location>
        <begin position="8"/>
        <end position="450"/>
    </location>
</feature>
<evidence type="ECO:0000256" key="3">
    <source>
        <dbReference type="ARBA" id="ARBA00023027"/>
    </source>
</evidence>
<dbReference type="RefSeq" id="WP_085757173.1">
    <property type="nucleotide sequence ID" value="NZ_CP019343.1"/>
</dbReference>
<keyword evidence="3" id="KW-0520">NAD</keyword>
<evidence type="ECO:0000313" key="9">
    <source>
        <dbReference type="EMBL" id="ARN73078.1"/>
    </source>
</evidence>
<dbReference type="OrthoDB" id="9812625at2"/>
<dbReference type="PANTHER" id="PTHR43570">
    <property type="entry name" value="ALDEHYDE DEHYDROGENASE"/>
    <property type="match status" value="1"/>
</dbReference>
<evidence type="ECO:0000256" key="5">
    <source>
        <dbReference type="PIRSR" id="PIRSR036492-1"/>
    </source>
</evidence>
<dbReference type="EMBL" id="CP019343">
    <property type="protein sequence ID" value="ARN73078.1"/>
    <property type="molecule type" value="Genomic_DNA"/>
</dbReference>
<dbReference type="CDD" id="cd07133">
    <property type="entry name" value="ALDH_CALDH_CalB"/>
    <property type="match status" value="1"/>
</dbReference>
<evidence type="ECO:0000256" key="1">
    <source>
        <dbReference type="ARBA" id="ARBA00009986"/>
    </source>
</evidence>
<name>A0A1X9N4L0_9GAMM</name>
<dbReference type="STRING" id="716816.BST96_02520"/>
<keyword evidence="10" id="KW-1185">Reference proteome</keyword>
<dbReference type="AlphaFoldDB" id="A0A1X9N4L0"/>
<evidence type="ECO:0000259" key="8">
    <source>
        <dbReference type="Pfam" id="PF00171"/>
    </source>
</evidence>
<dbReference type="KEGG" id="osg:BST96_02520"/>
<dbReference type="InterPro" id="IPR015590">
    <property type="entry name" value="Aldehyde_DH_dom"/>
</dbReference>
<organism evidence="9 10">
    <name type="scientific">Oceanicoccus sagamiensis</name>
    <dbReference type="NCBI Taxonomy" id="716816"/>
    <lineage>
        <taxon>Bacteria</taxon>
        <taxon>Pseudomonadati</taxon>
        <taxon>Pseudomonadota</taxon>
        <taxon>Gammaproteobacteria</taxon>
        <taxon>Cellvibrionales</taxon>
        <taxon>Spongiibacteraceae</taxon>
        <taxon>Oceanicoccus</taxon>
    </lineage>
</organism>
<feature type="active site" evidence="5">
    <location>
        <position position="257"/>
    </location>
</feature>
<dbReference type="InterPro" id="IPR012394">
    <property type="entry name" value="Aldehyde_DH_NAD(P)"/>
</dbReference>
<dbReference type="InterPro" id="IPR029510">
    <property type="entry name" value="Ald_DH_CS_GLU"/>
</dbReference>
<feature type="active site" evidence="5 6">
    <location>
        <position position="223"/>
    </location>
</feature>
<comment type="similarity">
    <text evidence="1 4 7">Belongs to the aldehyde dehydrogenase family.</text>
</comment>
<proteinExistence type="inferred from homology"/>
<evidence type="ECO:0000256" key="4">
    <source>
        <dbReference type="PIRNR" id="PIRNR036492"/>
    </source>
</evidence>
<dbReference type="GO" id="GO:0006081">
    <property type="term" value="P:aldehyde metabolic process"/>
    <property type="evidence" value="ECO:0007669"/>
    <property type="project" value="InterPro"/>
</dbReference>
<dbReference type="PIRSF" id="PIRSF036492">
    <property type="entry name" value="ALDH"/>
    <property type="match status" value="1"/>
</dbReference>
<evidence type="ECO:0000256" key="2">
    <source>
        <dbReference type="ARBA" id="ARBA00023002"/>
    </source>
</evidence>
<evidence type="ECO:0000256" key="6">
    <source>
        <dbReference type="PROSITE-ProRule" id="PRU10007"/>
    </source>
</evidence>
<dbReference type="PROSITE" id="PS00687">
    <property type="entry name" value="ALDEHYDE_DEHYDR_GLU"/>
    <property type="match status" value="1"/>
</dbReference>
<evidence type="ECO:0000256" key="7">
    <source>
        <dbReference type="RuleBase" id="RU003345"/>
    </source>
</evidence>
<dbReference type="InterPro" id="IPR016161">
    <property type="entry name" value="Ald_DH/histidinol_DH"/>
</dbReference>
<keyword evidence="2 4" id="KW-0560">Oxidoreductase</keyword>
<accession>A0A1X9N4L0</accession>
<reference evidence="9 10" key="1">
    <citation type="submission" date="2016-11" db="EMBL/GenBank/DDBJ databases">
        <title>Trade-off between light-utilization and light-protection in marine flavobacteria.</title>
        <authorList>
            <person name="Kumagai Y."/>
        </authorList>
    </citation>
    <scope>NUCLEOTIDE SEQUENCE [LARGE SCALE GENOMIC DNA]</scope>
    <source>
        <strain evidence="9 10">NBRC 107125</strain>
    </source>
</reference>
<dbReference type="PANTHER" id="PTHR43570:SF20">
    <property type="entry name" value="ALDEHYDE DEHYDROGENASE ALDX-RELATED"/>
    <property type="match status" value="1"/>
</dbReference>
<sequence length="480" mass="53267">MNNNETIAANTSDLDTLFKNQRAAQLKDPYPSLALRRDRISRLIDMLVCHEKPLVEAVNTDFENRSALMTRAYDIMPTLENLKHVHKHIKRWMKPDKRNSRFPLGLLGAKSKVEYMPLGIVGNISPWNFPVQLALSPMADIFGAGNRIMLKPSELSPHTSEVMAQIIAGSFDETELGVVLGGPEVAAEFSSLHFDHLLFTGSTNIARRVAQSTAHNLVPMTLELGGKNPVVISSTADIKLAAEKVMWAKTLNGGQICLCPDTVFIPENLLESFVAECQASVKKMYADIAQTEEYTHIITQRHADRLTEMVAEAKGDGARVIPLFDEARGDKASRGRRVLPSLIVNADANSRVMQEEVFGALLPIMTYSNLQEVVDYINERPRPLALYYFGRSDQEIATLTYQTVSGGMVVNDMFAHILQSDLPFGGVGDSGMGAYHGFDGFKNFSHAKAIYHQSRLDPLKLLRPPYGKLIEKVVSSQIKR</sequence>
<dbReference type="GO" id="GO:0004029">
    <property type="term" value="F:aldehyde dehydrogenase (NAD+) activity"/>
    <property type="evidence" value="ECO:0007669"/>
    <property type="project" value="TreeGrafter"/>
</dbReference>
<dbReference type="Gene3D" id="3.40.309.10">
    <property type="entry name" value="Aldehyde Dehydrogenase, Chain A, domain 2"/>
    <property type="match status" value="1"/>
</dbReference>
<evidence type="ECO:0000313" key="10">
    <source>
        <dbReference type="Proteomes" id="UP000193450"/>
    </source>
</evidence>
<gene>
    <name evidence="9" type="ORF">BST96_02520</name>
</gene>